<name>A0A1H6CTH4_9ACTN</name>
<dbReference type="PANTHER" id="PTHR43198:SF2">
    <property type="entry name" value="SI:CH1073-67J19.1-RELATED"/>
    <property type="match status" value="1"/>
</dbReference>
<evidence type="ECO:0000313" key="3">
    <source>
        <dbReference type="EMBL" id="SEG76300.1"/>
    </source>
</evidence>
<dbReference type="Gene3D" id="1.20.910.10">
    <property type="entry name" value="Heme oxygenase-like"/>
    <property type="match status" value="1"/>
</dbReference>
<dbReference type="InterPro" id="IPR004305">
    <property type="entry name" value="Thiaminase-2/PQQC"/>
</dbReference>
<dbReference type="EMBL" id="FNVO01000011">
    <property type="protein sequence ID" value="SEG76300.1"/>
    <property type="molecule type" value="Genomic_DNA"/>
</dbReference>
<gene>
    <name evidence="3" type="ORF">SAMN04489712_111147</name>
</gene>
<dbReference type="AlphaFoldDB" id="A0A1H6CTH4"/>
<dbReference type="GO" id="GO:0005829">
    <property type="term" value="C:cytosol"/>
    <property type="evidence" value="ECO:0007669"/>
    <property type="project" value="TreeGrafter"/>
</dbReference>
<protein>
    <submittedName>
        <fullName evidence="3">Thiaminase (Transcriptional activator TenA)</fullName>
    </submittedName>
</protein>
<evidence type="ECO:0000256" key="1">
    <source>
        <dbReference type="ARBA" id="ARBA00004948"/>
    </source>
</evidence>
<proteinExistence type="predicted"/>
<dbReference type="Pfam" id="PF03070">
    <property type="entry name" value="TENA_THI-4"/>
    <property type="match status" value="1"/>
</dbReference>
<evidence type="ECO:0000313" key="4">
    <source>
        <dbReference type="Proteomes" id="UP000236723"/>
    </source>
</evidence>
<dbReference type="SUPFAM" id="SSF48613">
    <property type="entry name" value="Heme oxygenase-like"/>
    <property type="match status" value="1"/>
</dbReference>
<dbReference type="PANTHER" id="PTHR43198">
    <property type="entry name" value="BIFUNCTIONAL TH2 PROTEIN"/>
    <property type="match status" value="1"/>
</dbReference>
<feature type="domain" description="Thiaminase-2/PQQC" evidence="2">
    <location>
        <begin position="32"/>
        <end position="217"/>
    </location>
</feature>
<sequence length="222" mass="24485">MVSQAICDVSRASCETSGMSVAAYLEELGRPLLDEQLGHPTVVGIAKGDLDERVFRSWLEQDYLFLLDYVRVFSRLAWQAPDGHLGDLVDLAYATFHEELSLHRSLAAEFGADLEGARKGPACAAYTGFLLESAASYGEGLAALYPCMWGYSTLGGILAADPPAEPRYRRWVDTYADPGFAALARRIAEMIDEAAPSLERAEQKFREGMRHELAFWSVPLTD</sequence>
<dbReference type="InterPro" id="IPR016084">
    <property type="entry name" value="Haem_Oase-like_multi-hlx"/>
</dbReference>
<comment type="pathway">
    <text evidence="1">Cofactor biosynthesis; thiamine diphosphate biosynthesis.</text>
</comment>
<dbReference type="InterPro" id="IPR050967">
    <property type="entry name" value="Thiamine_Salvage_TenA"/>
</dbReference>
<accession>A0A1H6CTH4</accession>
<evidence type="ECO:0000259" key="2">
    <source>
        <dbReference type="Pfam" id="PF03070"/>
    </source>
</evidence>
<dbReference type="Proteomes" id="UP000236723">
    <property type="component" value="Unassembled WGS sequence"/>
</dbReference>
<organism evidence="3 4">
    <name type="scientific">Thermomonospora echinospora</name>
    <dbReference type="NCBI Taxonomy" id="1992"/>
    <lineage>
        <taxon>Bacteria</taxon>
        <taxon>Bacillati</taxon>
        <taxon>Actinomycetota</taxon>
        <taxon>Actinomycetes</taxon>
        <taxon>Streptosporangiales</taxon>
        <taxon>Thermomonosporaceae</taxon>
        <taxon>Thermomonospora</taxon>
    </lineage>
</organism>
<keyword evidence="4" id="KW-1185">Reference proteome</keyword>
<reference evidence="4" key="1">
    <citation type="submission" date="2016-10" db="EMBL/GenBank/DDBJ databases">
        <authorList>
            <person name="Varghese N."/>
            <person name="Submissions S."/>
        </authorList>
    </citation>
    <scope>NUCLEOTIDE SEQUENCE [LARGE SCALE GENOMIC DNA]</scope>
    <source>
        <strain evidence="4">DSM 43163</strain>
    </source>
</reference>